<sequence length="259" mass="27920">MDTSKLFTLDGKIAVITGGGRGLGATLGVGLAQYGAKIVIAEIDDQEVPQTQQRIAEVGGTSHFIHTDVTDRQSVDAMVAEVLKSPGRIDILVNNAGISARKPAETLQEEEWDKVIDINLKGQFLSAQAVGRVMIEQQSGNIINIASVVGQRGLFHPYDLALPYCCSKGGVVQLTRALAAEWAKHGIRVNAIAPTYLWTDLTRHLFENEDFKQYILGKIPMGRLVNPDEVIGAAVFLASEASSMVTGHILNIDGGWMAI</sequence>
<dbReference type="SUPFAM" id="SSF51735">
    <property type="entry name" value="NAD(P)-binding Rossmann-fold domains"/>
    <property type="match status" value="1"/>
</dbReference>
<dbReference type="EMBL" id="WJJP01000454">
    <property type="protein sequence ID" value="MBD3325708.1"/>
    <property type="molecule type" value="Genomic_DNA"/>
</dbReference>
<dbReference type="FunFam" id="3.40.50.720:FF:000240">
    <property type="entry name" value="SDR family oxidoreductase"/>
    <property type="match status" value="1"/>
</dbReference>
<comment type="similarity">
    <text evidence="1">Belongs to the short-chain dehydrogenases/reductases (SDR) family.</text>
</comment>
<dbReference type="GO" id="GO:0047936">
    <property type="term" value="F:glucose 1-dehydrogenase [NAD(P)+] activity"/>
    <property type="evidence" value="ECO:0007669"/>
    <property type="project" value="UniProtKB-EC"/>
</dbReference>
<dbReference type="PANTHER" id="PTHR42760:SF115">
    <property type="entry name" value="3-OXOACYL-[ACYL-CARRIER-PROTEIN] REDUCTASE FABG"/>
    <property type="match status" value="1"/>
</dbReference>
<evidence type="ECO:0000256" key="1">
    <source>
        <dbReference type="ARBA" id="ARBA00006484"/>
    </source>
</evidence>
<comment type="caution">
    <text evidence="3">The sequence shown here is derived from an EMBL/GenBank/DDBJ whole genome shotgun (WGS) entry which is preliminary data.</text>
</comment>
<dbReference type="Pfam" id="PF13561">
    <property type="entry name" value="adh_short_C2"/>
    <property type="match status" value="1"/>
</dbReference>
<dbReference type="InterPro" id="IPR036291">
    <property type="entry name" value="NAD(P)-bd_dom_sf"/>
</dbReference>
<dbReference type="EC" id="1.1.1.47" evidence="3"/>
<reference evidence="3" key="1">
    <citation type="submission" date="2019-11" db="EMBL/GenBank/DDBJ databases">
        <title>Microbial mats filling the niche in hypersaline microbial mats.</title>
        <authorList>
            <person name="Wong H.L."/>
            <person name="Macleod F.I."/>
            <person name="White R.A. III"/>
            <person name="Burns B.P."/>
        </authorList>
    </citation>
    <scope>NUCLEOTIDE SEQUENCE</scope>
    <source>
        <strain evidence="3">Rbin_158</strain>
    </source>
</reference>
<dbReference type="PANTHER" id="PTHR42760">
    <property type="entry name" value="SHORT-CHAIN DEHYDROGENASES/REDUCTASES FAMILY MEMBER"/>
    <property type="match status" value="1"/>
</dbReference>
<organism evidence="3 4">
    <name type="scientific">candidate division KSB3 bacterium</name>
    <dbReference type="NCBI Taxonomy" id="2044937"/>
    <lineage>
        <taxon>Bacteria</taxon>
        <taxon>candidate division KSB3</taxon>
    </lineage>
</organism>
<dbReference type="InterPro" id="IPR002347">
    <property type="entry name" value="SDR_fam"/>
</dbReference>
<dbReference type="PRINTS" id="PR00080">
    <property type="entry name" value="SDRFAMILY"/>
</dbReference>
<protein>
    <submittedName>
        <fullName evidence="3">Glucose 1-dehydrogenase</fullName>
        <ecNumber evidence="3">1.1.1.47</ecNumber>
    </submittedName>
</protein>
<dbReference type="PRINTS" id="PR00081">
    <property type="entry name" value="GDHRDH"/>
</dbReference>
<accession>A0A9D5Q6T6</accession>
<dbReference type="NCBIfam" id="NF005559">
    <property type="entry name" value="PRK07231.1"/>
    <property type="match status" value="1"/>
</dbReference>
<keyword evidence="2 3" id="KW-0560">Oxidoreductase</keyword>
<dbReference type="Proteomes" id="UP000649604">
    <property type="component" value="Unassembled WGS sequence"/>
</dbReference>
<evidence type="ECO:0000313" key="3">
    <source>
        <dbReference type="EMBL" id="MBD3325708.1"/>
    </source>
</evidence>
<proteinExistence type="inferred from homology"/>
<evidence type="ECO:0000256" key="2">
    <source>
        <dbReference type="ARBA" id="ARBA00023002"/>
    </source>
</evidence>
<name>A0A9D5Q6T6_9BACT</name>
<dbReference type="AlphaFoldDB" id="A0A9D5Q6T6"/>
<dbReference type="GO" id="GO:0005975">
    <property type="term" value="P:carbohydrate metabolic process"/>
    <property type="evidence" value="ECO:0007669"/>
    <property type="project" value="UniProtKB-ARBA"/>
</dbReference>
<gene>
    <name evidence="3" type="ORF">GF339_14070</name>
</gene>
<evidence type="ECO:0000313" key="4">
    <source>
        <dbReference type="Proteomes" id="UP000649604"/>
    </source>
</evidence>
<dbReference type="Gene3D" id="3.40.50.720">
    <property type="entry name" value="NAD(P)-binding Rossmann-like Domain"/>
    <property type="match status" value="1"/>
</dbReference>